<evidence type="ECO:0000313" key="3">
    <source>
        <dbReference type="Proteomes" id="UP001164506"/>
    </source>
</evidence>
<dbReference type="EMBL" id="CP084204">
    <property type="protein sequence ID" value="UZX21018.1"/>
    <property type="molecule type" value="Genomic_DNA"/>
</dbReference>
<reference evidence="2" key="1">
    <citation type="submission" date="2021-09" db="EMBL/GenBank/DDBJ databases">
        <title>Complete genome sequence and metabolic characterization of Streptomyces tanashiensis DSM 731 the producer of antibacterial Kalafungin and diverse secondary metabolites.</title>
        <authorList>
            <person name="Abbasi M.N."/>
            <person name="Anwar M.N."/>
            <person name="Alam K."/>
            <person name="Shoaib M."/>
            <person name="Lin Z."/>
            <person name="Hayat M."/>
            <person name="Ali M.I."/>
            <person name="Malik H.M.T."/>
            <person name="Ahmed I."/>
            <person name="Li A."/>
            <person name="Hailong Wang H."/>
            <person name="Zhang Y."/>
        </authorList>
    </citation>
    <scope>NUCLEOTIDE SEQUENCE</scope>
    <source>
        <strain evidence="2">Kala</strain>
    </source>
</reference>
<dbReference type="RefSeq" id="WP_267258545.1">
    <property type="nucleotide sequence ID" value="NZ_CP084204.1"/>
</dbReference>
<dbReference type="Proteomes" id="UP001164506">
    <property type="component" value="Chromosome"/>
</dbReference>
<evidence type="ECO:0008006" key="4">
    <source>
        <dbReference type="Google" id="ProtNLM"/>
    </source>
</evidence>
<protein>
    <recommendedName>
        <fullName evidence="4">LigA protein</fullName>
    </recommendedName>
</protein>
<gene>
    <name evidence="2" type="ORF">LDH80_09955</name>
</gene>
<sequence>MDHQRSQGLRHFGEALVGDGELLSFVDGLFLCVGQQRRHVGAERLRDLAAARPSQAPLLRLLADVQSRDAALLRRILLHQLILLLGEPGGLQQLSGLALVPAESTVLEQAARTLPVLDARQRKAAESLGGLWRHRRLRAVARALDVLGPVAVRTDPALASLASRLGRRLDRCDRSLAAGRATRDPQGARIHYVDALGVAADDDTATRALILLGRPRPQEDSPLTARLDGDRVLLSWPVRDGRNWRAVRLTRGSDRPAGIPVPGTRGSAVDHGPQRGTLVRYAVFPLADGVVDAPPLVSQPLLVAPDVEDLTVADGPACLAVRWTRPPRTPRVTVTVHAGAPAGAGDVLARHDADTDTHTFTQLRPGSYLVRVVCHHSSPEGRVVESAGVQAAGTVHLWPEPLTALTAEPDPAGGVRFAGRGADGADVRLVAWADPIAAPPQGACLRTDALPARLPWAAYGTDRPVEPPSGFSGLITAVSVLGERAVAGPSVRVDIPAPVTGLRGLRESDGHVRLVFDWPDGAGAVEVEWEQSGVRERTRTSRSRFLREGLRLPIGPASARIGVRAASRHEPHAEPAPEPEAAAHPGSGTDGTVVVRRAPAALTLPGDVVVSFRLVTRRRGLSSRRPVAVEVTVTGGLREGAPDTGTPLPDFVLVRRGGDAASARPRHHEDGDVLVRLTGTELAASSRTTHELPPGLLRPPYALRAFLAGENAASVRLEEPALSTLVVR</sequence>
<accession>A0ABY6QVH2</accession>
<dbReference type="GeneID" id="95599764"/>
<feature type="region of interest" description="Disordered" evidence="1">
    <location>
        <begin position="563"/>
        <end position="592"/>
    </location>
</feature>
<organism evidence="2 3">
    <name type="scientific">Streptomyces tanashiensis</name>
    <dbReference type="NCBI Taxonomy" id="67367"/>
    <lineage>
        <taxon>Bacteria</taxon>
        <taxon>Bacillati</taxon>
        <taxon>Actinomycetota</taxon>
        <taxon>Actinomycetes</taxon>
        <taxon>Kitasatosporales</taxon>
        <taxon>Streptomycetaceae</taxon>
        <taxon>Streptomyces</taxon>
    </lineage>
</organism>
<evidence type="ECO:0000256" key="1">
    <source>
        <dbReference type="SAM" id="MobiDB-lite"/>
    </source>
</evidence>
<name>A0ABY6QVH2_9ACTN</name>
<proteinExistence type="predicted"/>
<keyword evidence="3" id="KW-1185">Reference proteome</keyword>
<evidence type="ECO:0000313" key="2">
    <source>
        <dbReference type="EMBL" id="UZX21018.1"/>
    </source>
</evidence>